<feature type="chain" id="PRO_5022195806" description="3-keto-alpha-glucoside-1,2-lyase/3-keto-2-hydroxy-glucal hydratase domain-containing protein" evidence="1">
    <location>
        <begin position="24"/>
        <end position="341"/>
    </location>
</feature>
<sequence precursor="true">MLRRLLPALLGLGVVAASAAAPAQEKKDAPKKRERIAIAEPTKAAADPDFAVQGEYVGELPGGRKVGAQVIAKGLGEFTIKAYHGGLPGDGADMKEVLAGTAATKDSKVTATLKHAAETSTVEIGGGEFKVTAGGNTFALKKVERKSTTLGAKAPAGAKVLFGAPGDEKNWNGGKLVKLSDGEFLDMGVTSKDAFGAFKAHIEFRLPWMPNSTGQGRGNSGVYLQNRYELQVLDSFGLSGENNECGGIYTQHKPRVNMCLPPLVWQTYDIDFTPAAFGEDGKKTANAKATIRHNGVVIHDDVAFPKECPGGQPERPSPGVFQFQNHGDPVVYRNVWVVEGK</sequence>
<protein>
    <recommendedName>
        <fullName evidence="2">3-keto-alpha-glucoside-1,2-lyase/3-keto-2-hydroxy-glucal hydratase domain-containing protein</fullName>
    </recommendedName>
</protein>
<feature type="signal peptide" evidence="1">
    <location>
        <begin position="1"/>
        <end position="23"/>
    </location>
</feature>
<evidence type="ECO:0000313" key="4">
    <source>
        <dbReference type="Proteomes" id="UP000319576"/>
    </source>
</evidence>
<dbReference type="AlphaFoldDB" id="A0A517XZA4"/>
<gene>
    <name evidence="3" type="ORF">ETAA1_48320</name>
</gene>
<keyword evidence="1" id="KW-0732">Signal</keyword>
<proteinExistence type="predicted"/>
<reference evidence="3 4" key="1">
    <citation type="submission" date="2019-02" db="EMBL/GenBank/DDBJ databases">
        <title>Deep-cultivation of Planctomycetes and their phenomic and genomic characterization uncovers novel biology.</title>
        <authorList>
            <person name="Wiegand S."/>
            <person name="Jogler M."/>
            <person name="Boedeker C."/>
            <person name="Pinto D."/>
            <person name="Vollmers J."/>
            <person name="Rivas-Marin E."/>
            <person name="Kohn T."/>
            <person name="Peeters S.H."/>
            <person name="Heuer A."/>
            <person name="Rast P."/>
            <person name="Oberbeckmann S."/>
            <person name="Bunk B."/>
            <person name="Jeske O."/>
            <person name="Meyerdierks A."/>
            <person name="Storesund J.E."/>
            <person name="Kallscheuer N."/>
            <person name="Luecker S."/>
            <person name="Lage O.M."/>
            <person name="Pohl T."/>
            <person name="Merkel B.J."/>
            <person name="Hornburger P."/>
            <person name="Mueller R.-W."/>
            <person name="Bruemmer F."/>
            <person name="Labrenz M."/>
            <person name="Spormann A.M."/>
            <person name="Op den Camp H."/>
            <person name="Overmann J."/>
            <person name="Amann R."/>
            <person name="Jetten M.S.M."/>
            <person name="Mascher T."/>
            <person name="Medema M.H."/>
            <person name="Devos D.P."/>
            <person name="Kaster A.-K."/>
            <person name="Ovreas L."/>
            <person name="Rohde M."/>
            <person name="Galperin M.Y."/>
            <person name="Jogler C."/>
        </authorList>
    </citation>
    <scope>NUCLEOTIDE SEQUENCE [LARGE SCALE GENOMIC DNA]</scope>
    <source>
        <strain evidence="3 4">ETA_A1</strain>
    </source>
</reference>
<feature type="domain" description="3-keto-alpha-glucoside-1,2-lyase/3-keto-2-hydroxy-glucal hydratase" evidence="2">
    <location>
        <begin position="180"/>
        <end position="337"/>
    </location>
</feature>
<organism evidence="3 4">
    <name type="scientific">Urbifossiella limnaea</name>
    <dbReference type="NCBI Taxonomy" id="2528023"/>
    <lineage>
        <taxon>Bacteria</taxon>
        <taxon>Pseudomonadati</taxon>
        <taxon>Planctomycetota</taxon>
        <taxon>Planctomycetia</taxon>
        <taxon>Gemmatales</taxon>
        <taxon>Gemmataceae</taxon>
        <taxon>Urbifossiella</taxon>
    </lineage>
</organism>
<dbReference type="Pfam" id="PF06439">
    <property type="entry name" value="3keto-disac_hyd"/>
    <property type="match status" value="1"/>
</dbReference>
<keyword evidence="4" id="KW-1185">Reference proteome</keyword>
<dbReference type="Gene3D" id="2.60.120.560">
    <property type="entry name" value="Exo-inulinase, domain 1"/>
    <property type="match status" value="1"/>
</dbReference>
<name>A0A517XZA4_9BACT</name>
<dbReference type="RefSeq" id="WP_145242917.1">
    <property type="nucleotide sequence ID" value="NZ_CP036273.1"/>
</dbReference>
<evidence type="ECO:0000313" key="3">
    <source>
        <dbReference type="EMBL" id="QDU22844.1"/>
    </source>
</evidence>
<dbReference type="GO" id="GO:0016787">
    <property type="term" value="F:hydrolase activity"/>
    <property type="evidence" value="ECO:0007669"/>
    <property type="project" value="InterPro"/>
</dbReference>
<dbReference type="EMBL" id="CP036273">
    <property type="protein sequence ID" value="QDU22844.1"/>
    <property type="molecule type" value="Genomic_DNA"/>
</dbReference>
<dbReference type="KEGG" id="uli:ETAA1_48320"/>
<evidence type="ECO:0000256" key="1">
    <source>
        <dbReference type="SAM" id="SignalP"/>
    </source>
</evidence>
<dbReference type="PANTHER" id="PTHR33546">
    <property type="entry name" value="LARGE, MULTIFUNCTIONAL SECRETED PROTEIN-RELATED"/>
    <property type="match status" value="1"/>
</dbReference>
<accession>A0A517XZA4</accession>
<evidence type="ECO:0000259" key="2">
    <source>
        <dbReference type="Pfam" id="PF06439"/>
    </source>
</evidence>
<dbReference type="InterPro" id="IPR010496">
    <property type="entry name" value="AL/BT2_dom"/>
</dbReference>
<dbReference type="PANTHER" id="PTHR33546:SF1">
    <property type="entry name" value="LARGE, MULTIFUNCTIONAL SECRETED PROTEIN"/>
    <property type="match status" value="1"/>
</dbReference>
<dbReference type="OrthoDB" id="176168at2"/>
<dbReference type="Proteomes" id="UP000319576">
    <property type="component" value="Chromosome"/>
</dbReference>